<keyword evidence="3" id="KW-1185">Reference proteome</keyword>
<name>A0A183F5L1_HELPZ</name>
<dbReference type="Pfam" id="PF13358">
    <property type="entry name" value="DDE_3"/>
    <property type="match status" value="1"/>
</dbReference>
<dbReference type="Proteomes" id="UP000050761">
    <property type="component" value="Unassembled WGS sequence"/>
</dbReference>
<dbReference type="OrthoDB" id="10006939at2759"/>
<reference evidence="2 3" key="1">
    <citation type="submission" date="2018-11" db="EMBL/GenBank/DDBJ databases">
        <authorList>
            <consortium name="Pathogen Informatics"/>
        </authorList>
    </citation>
    <scope>NUCLEOTIDE SEQUENCE [LARGE SCALE GENOMIC DNA]</scope>
</reference>
<evidence type="ECO:0000259" key="1">
    <source>
        <dbReference type="Pfam" id="PF13358"/>
    </source>
</evidence>
<evidence type="ECO:0000313" key="3">
    <source>
        <dbReference type="Proteomes" id="UP000050761"/>
    </source>
</evidence>
<dbReference type="PANTHER" id="PTHR46068">
    <property type="entry name" value="PROTEIN CBG27172"/>
    <property type="match status" value="1"/>
</dbReference>
<gene>
    <name evidence="2" type="ORF">HPBE_LOCUS1454</name>
</gene>
<dbReference type="Gene3D" id="3.30.420.10">
    <property type="entry name" value="Ribonuclease H-like superfamily/Ribonuclease H"/>
    <property type="match status" value="1"/>
</dbReference>
<dbReference type="WBParaSite" id="HPBE_0000145301-mRNA-1">
    <property type="protein sequence ID" value="HPBE_0000145301-mRNA-1"/>
    <property type="gene ID" value="HPBE_0000145301"/>
</dbReference>
<evidence type="ECO:0000313" key="2">
    <source>
        <dbReference type="EMBL" id="VDO19836.1"/>
    </source>
</evidence>
<sequence length="222" mass="25109">MKKRRLERCKGLLQRLTVACARSLVFSDEKIFTLHRAFNSQNERIIGDSLADATAKGRLQEGAKRPQSVMVWGVTSSGKTLVFVEAGVKVNAAVYKDILEKELKPWADSHFEEAYWCFQEDSAPAHKAQVVQEWCAEQLPDVITHDLWPSSSPYLNPMDYSACAALEKKACSTRHPNLDSLKEALLKSRNEIDEPYLRATCEAFVERLKDCVEAEGDHFENC</sequence>
<dbReference type="InterPro" id="IPR038717">
    <property type="entry name" value="Tc1-like_DDE_dom"/>
</dbReference>
<dbReference type="GO" id="GO:0003676">
    <property type="term" value="F:nucleic acid binding"/>
    <property type="evidence" value="ECO:0007669"/>
    <property type="project" value="InterPro"/>
</dbReference>
<dbReference type="InterPro" id="IPR036397">
    <property type="entry name" value="RNaseH_sf"/>
</dbReference>
<protein>
    <submittedName>
        <fullName evidence="4">DDE_3 domain-containing protein</fullName>
    </submittedName>
</protein>
<reference evidence="4" key="2">
    <citation type="submission" date="2019-09" db="UniProtKB">
        <authorList>
            <consortium name="WormBaseParasite"/>
        </authorList>
    </citation>
    <scope>IDENTIFICATION</scope>
</reference>
<evidence type="ECO:0000313" key="4">
    <source>
        <dbReference type="WBParaSite" id="HPBE_0000145301-mRNA-1"/>
    </source>
</evidence>
<dbReference type="PANTHER" id="PTHR46068:SF1">
    <property type="entry name" value="TRANSPOSASE IS30-LIKE HTH DOMAIN-CONTAINING PROTEIN"/>
    <property type="match status" value="1"/>
</dbReference>
<accession>A0A183F5L1</accession>
<organism evidence="3 4">
    <name type="scientific">Heligmosomoides polygyrus</name>
    <name type="common">Parasitic roundworm</name>
    <dbReference type="NCBI Taxonomy" id="6339"/>
    <lineage>
        <taxon>Eukaryota</taxon>
        <taxon>Metazoa</taxon>
        <taxon>Ecdysozoa</taxon>
        <taxon>Nematoda</taxon>
        <taxon>Chromadorea</taxon>
        <taxon>Rhabditida</taxon>
        <taxon>Rhabditina</taxon>
        <taxon>Rhabditomorpha</taxon>
        <taxon>Strongyloidea</taxon>
        <taxon>Heligmosomidae</taxon>
        <taxon>Heligmosomoides</taxon>
    </lineage>
</organism>
<feature type="domain" description="Tc1-like transposase DDE" evidence="1">
    <location>
        <begin position="24"/>
        <end position="160"/>
    </location>
</feature>
<accession>A0A3P7TF39</accession>
<dbReference type="AlphaFoldDB" id="A0A183F5L1"/>
<proteinExistence type="predicted"/>
<dbReference type="EMBL" id="UZAH01001595">
    <property type="protein sequence ID" value="VDO19836.1"/>
    <property type="molecule type" value="Genomic_DNA"/>
</dbReference>